<organism evidence="2 3">
    <name type="scientific">Nocardioides terrae</name>
    <dbReference type="NCBI Taxonomy" id="574651"/>
    <lineage>
        <taxon>Bacteria</taxon>
        <taxon>Bacillati</taxon>
        <taxon>Actinomycetota</taxon>
        <taxon>Actinomycetes</taxon>
        <taxon>Propionibacteriales</taxon>
        <taxon>Nocardioidaceae</taxon>
        <taxon>Nocardioides</taxon>
    </lineage>
</organism>
<evidence type="ECO:0000313" key="3">
    <source>
        <dbReference type="Proteomes" id="UP000198832"/>
    </source>
</evidence>
<dbReference type="RefSeq" id="WP_245750284.1">
    <property type="nucleotide sequence ID" value="NZ_FOLB01000007.1"/>
</dbReference>
<feature type="region of interest" description="Disordered" evidence="1">
    <location>
        <begin position="1"/>
        <end position="29"/>
    </location>
</feature>
<gene>
    <name evidence="2" type="ORF">SAMN04487968_107202</name>
</gene>
<accession>A0A1I1JZD7</accession>
<name>A0A1I1JZD7_9ACTN</name>
<sequence>MSFLDRFRRGGGRMRRPARNAARTGSTRVRAADDTDVAHLADFIATRRGVEGFVEPRTAVSDVTLLLVAHDGEWTRRRVPSVQWAHRFCNDHMTPSYDAAVVGIPQRMRDYNRRRKQQGS</sequence>
<reference evidence="2 3" key="1">
    <citation type="submission" date="2016-10" db="EMBL/GenBank/DDBJ databases">
        <authorList>
            <person name="de Groot N.N."/>
        </authorList>
    </citation>
    <scope>NUCLEOTIDE SEQUENCE [LARGE SCALE GENOMIC DNA]</scope>
    <source>
        <strain evidence="2 3">CGMCC 1.7056</strain>
    </source>
</reference>
<dbReference type="EMBL" id="FOLB01000007">
    <property type="protein sequence ID" value="SFC53302.1"/>
    <property type="molecule type" value="Genomic_DNA"/>
</dbReference>
<evidence type="ECO:0000313" key="2">
    <source>
        <dbReference type="EMBL" id="SFC53302.1"/>
    </source>
</evidence>
<proteinExistence type="predicted"/>
<protein>
    <submittedName>
        <fullName evidence="2">Uncharacterized protein</fullName>
    </submittedName>
</protein>
<dbReference type="STRING" id="574651.SAMN04487968_107202"/>
<dbReference type="AlphaFoldDB" id="A0A1I1JZD7"/>
<evidence type="ECO:0000256" key="1">
    <source>
        <dbReference type="SAM" id="MobiDB-lite"/>
    </source>
</evidence>
<keyword evidence="3" id="KW-1185">Reference proteome</keyword>
<dbReference type="Proteomes" id="UP000198832">
    <property type="component" value="Unassembled WGS sequence"/>
</dbReference>
<feature type="compositionally biased region" description="Basic residues" evidence="1">
    <location>
        <begin position="9"/>
        <end position="18"/>
    </location>
</feature>